<dbReference type="Gene3D" id="3.90.550.10">
    <property type="entry name" value="Spore Coat Polysaccharide Biosynthesis Protein SpsA, Chain A"/>
    <property type="match status" value="1"/>
</dbReference>
<dbReference type="SUPFAM" id="SSF53448">
    <property type="entry name" value="Nucleotide-diphospho-sugar transferases"/>
    <property type="match status" value="1"/>
</dbReference>
<accession>A0A9X4XQB4</accession>
<evidence type="ECO:0000313" key="2">
    <source>
        <dbReference type="Proteomes" id="UP000438991"/>
    </source>
</evidence>
<comment type="caution">
    <text evidence="1">The sequence shown here is derived from an EMBL/GenBank/DDBJ whole genome shotgun (WGS) entry which is preliminary data.</text>
</comment>
<evidence type="ECO:0000313" key="1">
    <source>
        <dbReference type="EMBL" id="MTW19450.1"/>
    </source>
</evidence>
<gene>
    <name evidence="1" type="ORF">GJ689_24980</name>
</gene>
<dbReference type="InterPro" id="IPR032719">
    <property type="entry name" value="WbsX"/>
</dbReference>
<proteinExistence type="predicted"/>
<dbReference type="Gene3D" id="3.20.20.80">
    <property type="entry name" value="Glycosidases"/>
    <property type="match status" value="1"/>
</dbReference>
<dbReference type="EMBL" id="WNKV01000041">
    <property type="protein sequence ID" value="MTW19450.1"/>
    <property type="molecule type" value="Genomic_DNA"/>
</dbReference>
<dbReference type="Proteomes" id="UP000438991">
    <property type="component" value="Unassembled WGS sequence"/>
</dbReference>
<dbReference type="Pfam" id="PF14307">
    <property type="entry name" value="Glyco_tran_WbsX"/>
    <property type="match status" value="1"/>
</dbReference>
<reference evidence="1 2" key="1">
    <citation type="submission" date="2019-11" db="EMBL/GenBank/DDBJ databases">
        <title>Whole-genome sequence of Rhodoplanes serenus DSM 18633, type strain.</title>
        <authorList>
            <person name="Kyndt J.A."/>
            <person name="Meyer T.E."/>
        </authorList>
    </citation>
    <scope>NUCLEOTIDE SEQUENCE [LARGE SCALE GENOMIC DNA]</scope>
    <source>
        <strain evidence="1 2">DSM 18633</strain>
    </source>
</reference>
<sequence>MRKEVFEFAIFLFRRTRYSSFGYFVTMVLRAWRRRSWAPVRTWLATPTVRRSGLFDREWYLARYPDVAAMRVDPVRHYIVDGAGQGRDPSPSFNTHAYLSQNSDIASAGENPLVHYLRANATPSGVDPALAGDGEAGVVFSKDNVDVAKIEDLIAVGTALANELHESYAHPWRPVLEGLQRVGLRALLAVDGLLSDRTTKRFRRSLEKRRSGRFVRQWTNACRLVLRSGSAPTIRRLDRDAWLARTFRIVPFYLNPHLRQDPAVPPLKLAVHLHLYYEDMTERCIAYIRNIPVRFDLYVSVPEGRDTLSLTRKLVAALPEAEKVQVEEVPNRGRDIGPLVVQFGARLLRYDVVAHFHTKRSPHKGSLAPWFDAIMTSLCGSRSEVMQILDLLARDAKVVYPAGNKIPVGDTGWSDDFALAKQILKGQNIDIAHYPFVEFPQGMMFWARTGSMTRLLQLPLSFENFPEEPIAPDGTLAHALERLVLVLAQIEPGRNYRLEAADLSLDTGEYFETQHDFARNIVHDTVKVLAYYLPQFHSTPENDAWHGKGFTEWHKVRAAYPLFQGHYQQHVPHPDIGYYHLDKPAQLRKQAEMMRKGGVHGMIFYHYWFSGRLILEEPARMLLDHPEIEMPFCFCWANENWTRRWDGNEAEILLEQVYSPQDAVAFIRYLIPFFRDERYIRIEGRPVLFVYRPASIQGVRDYVDAWARECEAVDLPAPFLVAVLTRGATSPHDHCMDAGAERVLHDWLGSAARDIRGELHPYWPLNGSVLDYRDVVEHYTGKTPARDFQLFRSLVPVWDNTARYASEALMLHDFTTEAMQRWVEKLIRDAEEHLPRDRRFVLVNAWNEWAEGAHLEPDMRFGYGYLNAIGRAMCGYAFHALEYVRIEPETTIALRLGPRARQRMRDEKEARRKFVHCIASTPMFGRCVLRVVDEPLATELRERGLECECGNAQEADFILVFDDLFLFPETSVERMVQMALRHQGHAVCASPRNDPGFLHDPLAPAGQIPYSGRTGMELLPRSEPRGYKICADAPAFRIGEQSPGATSRVSTVVRYHGKHDRRLLMNAMLSLLSQGGCRVRACVGVQDAPEPAASELQRTLEALPWAEGCKPLIRFFRSTPEAPDLRSLMLNEMLREAATDHVAFLDFDDILFPNAYETLLSRLRQTGKNATFARVYSTALDPCRGFVLRRDVVYNYGRSYEDFLNVNHAPLHSFMLDTRGVDLDAIHYFPDMRFLEDYYLTLQLFTRAGTDWDSLAQLTYIGDYIHFCDGTNTLAITNPETHRATLLRADYQLSETRIKELKERLVAKLMKTDNVSA</sequence>
<evidence type="ECO:0008006" key="3">
    <source>
        <dbReference type="Google" id="ProtNLM"/>
    </source>
</evidence>
<protein>
    <recommendedName>
        <fullName evidence="3">Glycosyltransferase</fullName>
    </recommendedName>
</protein>
<dbReference type="Pfam" id="PF05045">
    <property type="entry name" value="RgpF"/>
    <property type="match status" value="1"/>
</dbReference>
<dbReference type="PANTHER" id="PTHR41244:SF1">
    <property type="entry name" value="GLYCOSYLTRANSFERASE"/>
    <property type="match status" value="1"/>
</dbReference>
<dbReference type="InterPro" id="IPR029044">
    <property type="entry name" value="Nucleotide-diphossugar_trans"/>
</dbReference>
<dbReference type="CDD" id="cd11579">
    <property type="entry name" value="Glyco_tran_WbsX"/>
    <property type="match status" value="1"/>
</dbReference>
<dbReference type="PANTHER" id="PTHR41244">
    <property type="entry name" value="RHAMNAN SYNTHESIS F"/>
    <property type="match status" value="1"/>
</dbReference>
<name>A0A9X4XQB4_9BRAD</name>
<dbReference type="InterPro" id="IPR007739">
    <property type="entry name" value="RgpF"/>
</dbReference>
<organism evidence="1 2">
    <name type="scientific">Rhodoplanes serenus</name>
    <dbReference type="NCBI Taxonomy" id="200615"/>
    <lineage>
        <taxon>Bacteria</taxon>
        <taxon>Pseudomonadati</taxon>
        <taxon>Pseudomonadota</taxon>
        <taxon>Alphaproteobacteria</taxon>
        <taxon>Hyphomicrobiales</taxon>
        <taxon>Nitrobacteraceae</taxon>
        <taxon>Rhodoplanes</taxon>
    </lineage>
</organism>